<evidence type="ECO:0000313" key="2">
    <source>
        <dbReference type="EMBL" id="KAB8200483.1"/>
    </source>
</evidence>
<accession>A0A5N6D857</accession>
<evidence type="ECO:0000313" key="3">
    <source>
        <dbReference type="Proteomes" id="UP000326532"/>
    </source>
</evidence>
<keyword evidence="1" id="KW-0472">Membrane</keyword>
<keyword evidence="1" id="KW-1133">Transmembrane helix</keyword>
<name>A0A5N6D857_ASPPA</name>
<protein>
    <submittedName>
        <fullName evidence="2">Uncharacterized protein</fullName>
    </submittedName>
</protein>
<keyword evidence="3" id="KW-1185">Reference proteome</keyword>
<dbReference type="AlphaFoldDB" id="A0A5N6D857"/>
<sequence>MTIVFEDPTTGTIYKEKKGDSKHSIDRVIPCFPFLLFSFLSFLDFDRLFVGLFSFFPFYLYLSPS</sequence>
<gene>
    <name evidence="2" type="ORF">BDV34DRAFT_204670</name>
</gene>
<evidence type="ECO:0000256" key="1">
    <source>
        <dbReference type="SAM" id="Phobius"/>
    </source>
</evidence>
<dbReference type="EMBL" id="ML735042">
    <property type="protein sequence ID" value="KAB8200483.1"/>
    <property type="molecule type" value="Genomic_DNA"/>
</dbReference>
<dbReference type="Proteomes" id="UP000326532">
    <property type="component" value="Unassembled WGS sequence"/>
</dbReference>
<dbReference type="VEuPathDB" id="FungiDB:BDV34DRAFT_204670"/>
<proteinExistence type="predicted"/>
<reference evidence="2 3" key="1">
    <citation type="submission" date="2019-04" db="EMBL/GenBank/DDBJ databases">
        <title>Fungal friends and foes A comparative genomics study of 23 Aspergillus species from section Flavi.</title>
        <authorList>
            <consortium name="DOE Joint Genome Institute"/>
            <person name="Kjaerbolling I."/>
            <person name="Vesth T.C."/>
            <person name="Frisvad J.C."/>
            <person name="Nybo J.L."/>
            <person name="Theobald S."/>
            <person name="Kildgaard S."/>
            <person name="Petersen T.I."/>
            <person name="Kuo A."/>
            <person name="Sato A."/>
            <person name="Lyhne E.K."/>
            <person name="Kogle M.E."/>
            <person name="Wiebenga A."/>
            <person name="Kun R.S."/>
            <person name="Lubbers R.J."/>
            <person name="Makela M.R."/>
            <person name="Barry K."/>
            <person name="Chovatia M."/>
            <person name="Clum A."/>
            <person name="Daum C."/>
            <person name="Haridas S."/>
            <person name="He G."/>
            <person name="LaButti K."/>
            <person name="Lipzen A."/>
            <person name="Mondo S."/>
            <person name="Pangilinan J."/>
            <person name="Riley R."/>
            <person name="Salamov A."/>
            <person name="Simmons B.A."/>
            <person name="Magnuson J.K."/>
            <person name="Henrissat B."/>
            <person name="Mortensen U.H."/>
            <person name="Larsen T.O."/>
            <person name="De vries R.P."/>
            <person name="Grigoriev I.V."/>
            <person name="Machida M."/>
            <person name="Baker S.E."/>
            <person name="Andersen M.R."/>
        </authorList>
    </citation>
    <scope>NUCLEOTIDE SEQUENCE [LARGE SCALE GENOMIC DNA]</scope>
    <source>
        <strain evidence="2 3">CBS 117618</strain>
    </source>
</reference>
<keyword evidence="1" id="KW-0812">Transmembrane</keyword>
<feature type="transmembrane region" description="Helical" evidence="1">
    <location>
        <begin position="24"/>
        <end position="42"/>
    </location>
</feature>
<organism evidence="2 3">
    <name type="scientific">Aspergillus parasiticus</name>
    <dbReference type="NCBI Taxonomy" id="5067"/>
    <lineage>
        <taxon>Eukaryota</taxon>
        <taxon>Fungi</taxon>
        <taxon>Dikarya</taxon>
        <taxon>Ascomycota</taxon>
        <taxon>Pezizomycotina</taxon>
        <taxon>Eurotiomycetes</taxon>
        <taxon>Eurotiomycetidae</taxon>
        <taxon>Eurotiales</taxon>
        <taxon>Aspergillaceae</taxon>
        <taxon>Aspergillus</taxon>
        <taxon>Aspergillus subgen. Circumdati</taxon>
    </lineage>
</organism>